<dbReference type="Proteomes" id="UP001190700">
    <property type="component" value="Unassembled WGS sequence"/>
</dbReference>
<feature type="compositionally biased region" description="Low complexity" evidence="1">
    <location>
        <begin position="423"/>
        <end position="435"/>
    </location>
</feature>
<feature type="region of interest" description="Disordered" evidence="1">
    <location>
        <begin position="142"/>
        <end position="162"/>
    </location>
</feature>
<evidence type="ECO:0000256" key="1">
    <source>
        <dbReference type="SAM" id="MobiDB-lite"/>
    </source>
</evidence>
<dbReference type="EMBL" id="LGRX02007932">
    <property type="protein sequence ID" value="KAK3274118.1"/>
    <property type="molecule type" value="Genomic_DNA"/>
</dbReference>
<keyword evidence="3" id="KW-1185">Reference proteome</keyword>
<organism evidence="2 3">
    <name type="scientific">Cymbomonas tetramitiformis</name>
    <dbReference type="NCBI Taxonomy" id="36881"/>
    <lineage>
        <taxon>Eukaryota</taxon>
        <taxon>Viridiplantae</taxon>
        <taxon>Chlorophyta</taxon>
        <taxon>Pyramimonadophyceae</taxon>
        <taxon>Pyramimonadales</taxon>
        <taxon>Pyramimonadaceae</taxon>
        <taxon>Cymbomonas</taxon>
    </lineage>
</organism>
<feature type="compositionally biased region" description="Basic and acidic residues" evidence="1">
    <location>
        <begin position="638"/>
        <end position="656"/>
    </location>
</feature>
<feature type="region of interest" description="Disordered" evidence="1">
    <location>
        <begin position="605"/>
        <end position="688"/>
    </location>
</feature>
<feature type="compositionally biased region" description="Polar residues" evidence="1">
    <location>
        <begin position="331"/>
        <end position="350"/>
    </location>
</feature>
<gene>
    <name evidence="2" type="ORF">CYMTET_17683</name>
</gene>
<feature type="region of interest" description="Disordered" evidence="1">
    <location>
        <begin position="490"/>
        <end position="583"/>
    </location>
</feature>
<dbReference type="AlphaFoldDB" id="A0AAE0GA76"/>
<evidence type="ECO:0000313" key="2">
    <source>
        <dbReference type="EMBL" id="KAK3274118.1"/>
    </source>
</evidence>
<feature type="compositionally biased region" description="Polar residues" evidence="1">
    <location>
        <begin position="566"/>
        <end position="577"/>
    </location>
</feature>
<comment type="caution">
    <text evidence="2">The sequence shown here is derived from an EMBL/GenBank/DDBJ whole genome shotgun (WGS) entry which is preliminary data.</text>
</comment>
<evidence type="ECO:0000313" key="3">
    <source>
        <dbReference type="Proteomes" id="UP001190700"/>
    </source>
</evidence>
<reference evidence="2 3" key="1">
    <citation type="journal article" date="2015" name="Genome Biol. Evol.">
        <title>Comparative Genomics of a Bacterivorous Green Alga Reveals Evolutionary Causalities and Consequences of Phago-Mixotrophic Mode of Nutrition.</title>
        <authorList>
            <person name="Burns J.A."/>
            <person name="Paasch A."/>
            <person name="Narechania A."/>
            <person name="Kim E."/>
        </authorList>
    </citation>
    <scope>NUCLEOTIDE SEQUENCE [LARGE SCALE GENOMIC DNA]</scope>
    <source>
        <strain evidence="2 3">PLY_AMNH</strain>
    </source>
</reference>
<proteinExistence type="predicted"/>
<name>A0AAE0GA76_9CHLO</name>
<sequence>MENRDPLSSESSQVDEDGNFESLLHCAVPTVKSPLVEHNVVADFLSVGQRELKLSFPLQLLGSEIPRTPTTLTRLGVPPKESLITEPNAQTTESLTPRTCDFKELLDGKSIFADLLESDIKSSGRPLNILVEAEQCCVMDHTDDGSSIPTVKTESDPEPDQMPQVEQAKIVPGGDKEAALGEGVDNQESRLLEEGEGLMFTPNFLQASQAFANAVAVEVENQMSDLLVCLGQEEQKVTILSEALRSCGQDPQALLKQHGCDDESMDAALALEDAVASGEAPLVTANESSPAQVEPTVCSPESSGGDKLEKDVEPGEEVSQADVETVCAELSPQSNSEDSCSGDSATNEHPLSNEILAPVGFRPPPGIPLTAPKPPTPAPFGQSSQQPPGKRENVFLSPFYATPPESPYGKEGQESACEPAELVHSAEAAVAVPSSEAHEDVLTPRTEVSETEMTTGSQPEKLSRSARRRRNRALYVTGKAEVKGKAAVLPTAAAPHPQPTATSSYLALHLKGKGPNASGARGEEGTEEVVAESKPDLSSKVRQQPRRAPGAQPGKPARSEQKHAQAATTLRHGSQEFTCEKRGDKTAVIVPVGMEALLEGLVAAMDKAQRSGGDDPEGSRPGPAATSSKGKQAPRRASMHEEGKKSSSKVPKEKGASRQSQSKRPSTDPRPSQAEKENLLVIRKSSRS</sequence>
<feature type="region of interest" description="Disordered" evidence="1">
    <location>
        <begin position="281"/>
        <end position="478"/>
    </location>
</feature>
<accession>A0AAE0GA76</accession>
<feature type="compositionally biased region" description="Basic and acidic residues" evidence="1">
    <location>
        <begin position="304"/>
        <end position="313"/>
    </location>
</feature>
<feature type="compositionally biased region" description="Low complexity" evidence="1">
    <location>
        <begin position="490"/>
        <end position="502"/>
    </location>
</feature>
<protein>
    <submittedName>
        <fullName evidence="2">Uncharacterized protein</fullName>
    </submittedName>
</protein>
<feature type="compositionally biased region" description="Pro residues" evidence="1">
    <location>
        <begin position="361"/>
        <end position="378"/>
    </location>
</feature>
<feature type="compositionally biased region" description="Polar residues" evidence="1">
    <location>
        <begin position="451"/>
        <end position="460"/>
    </location>
</feature>